<dbReference type="EMBL" id="FZPC01000009">
    <property type="protein sequence ID" value="SNS90475.1"/>
    <property type="molecule type" value="Genomic_DNA"/>
</dbReference>
<keyword evidence="3" id="KW-1185">Reference proteome</keyword>
<proteinExistence type="predicted"/>
<dbReference type="RefSeq" id="WP_089391377.1">
    <property type="nucleotide sequence ID" value="NZ_FNEC01000030.1"/>
</dbReference>
<dbReference type="Proteomes" id="UP000198309">
    <property type="component" value="Unassembled WGS sequence"/>
</dbReference>
<dbReference type="PANTHER" id="PTHR37625">
    <property type="entry name" value="OUTER MEMBRANE LIPOPROTEIN-RELATED"/>
    <property type="match status" value="1"/>
</dbReference>
<name>A0A239IA69_9PSED</name>
<dbReference type="Pfam" id="PF12790">
    <property type="entry name" value="T6SS-SciN"/>
    <property type="match status" value="1"/>
</dbReference>
<dbReference type="Proteomes" id="UP000199693">
    <property type="component" value="Unassembled WGS sequence"/>
</dbReference>
<dbReference type="PANTHER" id="PTHR37625:SF4">
    <property type="entry name" value="OUTER MEMBRANE LIPOPROTEIN"/>
    <property type="match status" value="1"/>
</dbReference>
<dbReference type="InterPro" id="IPR017734">
    <property type="entry name" value="T6SS_SciN"/>
</dbReference>
<protein>
    <submittedName>
        <fullName evidence="1">Type VI secretion system protein VasD</fullName>
    </submittedName>
</protein>
<dbReference type="InterPro" id="IPR038706">
    <property type="entry name" value="Type_VI_SciN-like_sf"/>
</dbReference>
<accession>A0A239IA69</accession>
<evidence type="ECO:0000313" key="4">
    <source>
        <dbReference type="Proteomes" id="UP000199693"/>
    </source>
</evidence>
<dbReference type="NCBIfam" id="TIGR03352">
    <property type="entry name" value="VI_chp_3"/>
    <property type="match status" value="1"/>
</dbReference>
<evidence type="ECO:0000313" key="3">
    <source>
        <dbReference type="Proteomes" id="UP000198309"/>
    </source>
</evidence>
<sequence>MHGASITAACRRLLLGLLLASATGCGLWPWSEPAPLEQLKPAAPLEYGVLFNADARLNANRTSLQPAPLKLRLFHLRRQEEFLNGDFFSLQNEPATVLGDSLLGSEQFFLLPGQQGRAVRFEVPPGMRYLGVLGEFQDLQANTWRLVLSLPEPGVAPLAQLWPEAAGEGARTPRWDAQVFAGAGGLRLTPCAPEGADCR</sequence>
<gene>
    <name evidence="1" type="ORF">SAMN05216189_103042</name>
    <name evidence="2" type="ORF">SAMN06295949_109138</name>
</gene>
<dbReference type="Gene3D" id="2.60.40.4150">
    <property type="entry name" value="Type VI secretion system, lipoprotein SciN"/>
    <property type="match status" value="1"/>
</dbReference>
<organism evidence="1 4">
    <name type="scientific">Pseudomonas delhiensis</name>
    <dbReference type="NCBI Taxonomy" id="366289"/>
    <lineage>
        <taxon>Bacteria</taxon>
        <taxon>Pseudomonadati</taxon>
        <taxon>Pseudomonadota</taxon>
        <taxon>Gammaproteobacteria</taxon>
        <taxon>Pseudomonadales</taxon>
        <taxon>Pseudomonadaceae</taxon>
        <taxon>Pseudomonas</taxon>
    </lineage>
</organism>
<dbReference type="AlphaFoldDB" id="A0A239IA69"/>
<dbReference type="EMBL" id="FNEC01000030">
    <property type="protein sequence ID" value="SDK15931.1"/>
    <property type="molecule type" value="Genomic_DNA"/>
</dbReference>
<evidence type="ECO:0000313" key="1">
    <source>
        <dbReference type="EMBL" id="SDK15931.1"/>
    </source>
</evidence>
<reference evidence="2 3" key="2">
    <citation type="submission" date="2017-06" db="EMBL/GenBank/DDBJ databases">
        <authorList>
            <person name="Varghese N."/>
            <person name="Submissions S."/>
        </authorList>
    </citation>
    <scope>NUCLEOTIDE SEQUENCE [LARGE SCALE GENOMIC DNA]</scope>
    <source>
        <strain evidence="2 3">RLD-1</strain>
    </source>
</reference>
<reference evidence="1 4" key="1">
    <citation type="submission" date="2016-10" db="EMBL/GenBank/DDBJ databases">
        <authorList>
            <person name="de Groot N.N."/>
        </authorList>
    </citation>
    <scope>NUCLEOTIDE SEQUENCE [LARGE SCALE GENOMIC DNA]</scope>
    <source>
        <strain evidence="1 4">CCM 7361</strain>
    </source>
</reference>
<evidence type="ECO:0000313" key="2">
    <source>
        <dbReference type="EMBL" id="SNS90475.1"/>
    </source>
</evidence>